<reference evidence="1" key="2">
    <citation type="journal article" date="2021" name="Microbiome">
        <title>Successional dynamics and alternative stable states in a saline activated sludge microbial community over 9 years.</title>
        <authorList>
            <person name="Wang Y."/>
            <person name="Ye J."/>
            <person name="Ju F."/>
            <person name="Liu L."/>
            <person name="Boyd J.A."/>
            <person name="Deng Y."/>
            <person name="Parks D.H."/>
            <person name="Jiang X."/>
            <person name="Yin X."/>
            <person name="Woodcroft B.J."/>
            <person name="Tyson G.W."/>
            <person name="Hugenholtz P."/>
            <person name="Polz M.F."/>
            <person name="Zhang T."/>
        </authorList>
    </citation>
    <scope>NUCLEOTIDE SEQUENCE</scope>
    <source>
        <strain evidence="1">HKST-UBA01</strain>
    </source>
</reference>
<evidence type="ECO:0000313" key="2">
    <source>
        <dbReference type="Proteomes" id="UP000697710"/>
    </source>
</evidence>
<organism evidence="1 2">
    <name type="scientific">Eiseniibacteriota bacterium</name>
    <dbReference type="NCBI Taxonomy" id="2212470"/>
    <lineage>
        <taxon>Bacteria</taxon>
        <taxon>Candidatus Eiseniibacteriota</taxon>
    </lineage>
</organism>
<comment type="caution">
    <text evidence="1">The sequence shown here is derived from an EMBL/GenBank/DDBJ whole genome shotgun (WGS) entry which is preliminary data.</text>
</comment>
<protein>
    <submittedName>
        <fullName evidence="1">Uncharacterized protein</fullName>
    </submittedName>
</protein>
<reference evidence="1" key="1">
    <citation type="submission" date="2020-04" db="EMBL/GenBank/DDBJ databases">
        <authorList>
            <person name="Zhang T."/>
        </authorList>
    </citation>
    <scope>NUCLEOTIDE SEQUENCE</scope>
    <source>
        <strain evidence="1">HKST-UBA01</strain>
    </source>
</reference>
<dbReference type="AlphaFoldDB" id="A0A956RR81"/>
<dbReference type="EMBL" id="JAGQHR010000351">
    <property type="protein sequence ID" value="MCA9728324.1"/>
    <property type="molecule type" value="Genomic_DNA"/>
</dbReference>
<proteinExistence type="predicted"/>
<evidence type="ECO:0000313" key="1">
    <source>
        <dbReference type="EMBL" id="MCA9728324.1"/>
    </source>
</evidence>
<dbReference type="Proteomes" id="UP000697710">
    <property type="component" value="Unassembled WGS sequence"/>
</dbReference>
<name>A0A956RR81_UNCEI</name>
<sequence length="121" mass="13580">MAPADFGHEAHVRLAYVYLCQDPPDAATQRMRAALLAFLGHLGIGDAKFHETLTGAWVDAVHHFMSRTDLCADFREFIERNPVLSDSKIMLSHYSAEVLFSDAARKSYLDPDLEPIPKPPR</sequence>
<gene>
    <name evidence="1" type="ORF">KC729_11615</name>
</gene>
<accession>A0A956RR81</accession>